<dbReference type="PROSITE" id="PS00113">
    <property type="entry name" value="ADENYLATE_KINASE"/>
    <property type="match status" value="1"/>
</dbReference>
<comment type="function">
    <text evidence="5">Catalyzes the reversible transfer of the terminal phosphate group between ATP and AMP. Plays an important role in cellular energy homeostasis and in adenine nucleotide metabolism.</text>
</comment>
<dbReference type="InterPro" id="IPR000850">
    <property type="entry name" value="Adenylat/UMP-CMP_kin"/>
</dbReference>
<feature type="region of interest" description="NMP" evidence="5">
    <location>
        <begin position="52"/>
        <end position="81"/>
    </location>
</feature>
<keyword evidence="4 5" id="KW-0418">Kinase</keyword>
<dbReference type="GO" id="GO:0005737">
    <property type="term" value="C:cytoplasm"/>
    <property type="evidence" value="ECO:0007669"/>
    <property type="project" value="UniProtKB-SubCell"/>
</dbReference>
<dbReference type="EC" id="2.7.4.3" evidence="5 7"/>
<dbReference type="NCBIfam" id="NF011100">
    <property type="entry name" value="PRK14527.1"/>
    <property type="match status" value="1"/>
</dbReference>
<name>A0A397NGX6_9SPHN</name>
<dbReference type="HAMAP" id="MF_00235">
    <property type="entry name" value="Adenylate_kinase_Adk"/>
    <property type="match status" value="1"/>
</dbReference>
<dbReference type="GO" id="GO:0044209">
    <property type="term" value="P:AMP salvage"/>
    <property type="evidence" value="ECO:0007669"/>
    <property type="project" value="UniProtKB-UniRule"/>
</dbReference>
<dbReference type="NCBIfam" id="NF001380">
    <property type="entry name" value="PRK00279.1-2"/>
    <property type="match status" value="1"/>
</dbReference>
<keyword evidence="2 5" id="KW-0545">Nucleotide biosynthesis</keyword>
<comment type="subunit">
    <text evidence="5 7">Monomer.</text>
</comment>
<keyword evidence="5" id="KW-0963">Cytoplasm</keyword>
<evidence type="ECO:0000313" key="9">
    <source>
        <dbReference type="EMBL" id="RIA35538.1"/>
    </source>
</evidence>
<comment type="domain">
    <text evidence="5">Consists of three domains, a large central CORE domain and two small peripheral domains, NMPbind and LID, which undergo movements during catalysis. The LID domain closes over the site of phosphoryl transfer upon ATP binding. Assembling and dissambling the active center during each catalytic cycle provides an effective means to prevent ATP hydrolysis. Some bacteria have evolved a zinc-coordinating structure that stabilizes the LID domain.</text>
</comment>
<dbReference type="Pfam" id="PF05191">
    <property type="entry name" value="ADK_lid"/>
    <property type="match status" value="1"/>
</dbReference>
<dbReference type="FunFam" id="3.40.50.300:FF:000106">
    <property type="entry name" value="Adenylate kinase mitochondrial"/>
    <property type="match status" value="1"/>
</dbReference>
<dbReference type="EMBL" id="QXDC01000006">
    <property type="protein sequence ID" value="RIA35538.1"/>
    <property type="molecule type" value="Genomic_DNA"/>
</dbReference>
<keyword evidence="10" id="KW-1185">Reference proteome</keyword>
<dbReference type="GO" id="GO:0008270">
    <property type="term" value="F:zinc ion binding"/>
    <property type="evidence" value="ECO:0007669"/>
    <property type="project" value="UniProtKB-UniRule"/>
</dbReference>
<feature type="binding site" evidence="5">
    <location>
        <begin position="79"/>
        <end position="81"/>
    </location>
    <ligand>
        <name>AMP</name>
        <dbReference type="ChEBI" id="CHEBI:456215"/>
    </ligand>
</feature>
<feature type="binding site" evidence="5">
    <location>
        <position position="149"/>
    </location>
    <ligand>
        <name>ATP</name>
        <dbReference type="ChEBI" id="CHEBI:30616"/>
    </ligand>
</feature>
<evidence type="ECO:0000256" key="2">
    <source>
        <dbReference type="ARBA" id="ARBA00022727"/>
    </source>
</evidence>
<dbReference type="InterPro" id="IPR033690">
    <property type="entry name" value="Adenylat_kinase_CS"/>
</dbReference>
<comment type="caution">
    <text evidence="9">The sequence shown here is derived from an EMBL/GenBank/DDBJ whole genome shotgun (WGS) entry which is preliminary data.</text>
</comment>
<dbReference type="NCBIfam" id="NF011105">
    <property type="entry name" value="PRK14532.1"/>
    <property type="match status" value="1"/>
</dbReference>
<comment type="pathway">
    <text evidence="5">Purine metabolism; AMP biosynthesis via salvage pathway; AMP from ADP: step 1/1.</text>
</comment>
<evidence type="ECO:0000313" key="10">
    <source>
        <dbReference type="Proteomes" id="UP000266568"/>
    </source>
</evidence>
<dbReference type="NCBIfam" id="NF001381">
    <property type="entry name" value="PRK00279.1-3"/>
    <property type="match status" value="1"/>
</dbReference>
<gene>
    <name evidence="5" type="primary">adk</name>
    <name evidence="9" type="ORF">DFR49_4318</name>
</gene>
<feature type="domain" description="Adenylate kinase active site lid" evidence="8">
    <location>
        <begin position="149"/>
        <end position="185"/>
    </location>
</feature>
<accession>A0A397NGX6</accession>
<keyword evidence="5" id="KW-0479">Metal-binding</keyword>
<evidence type="ECO:0000256" key="6">
    <source>
        <dbReference type="RuleBase" id="RU003330"/>
    </source>
</evidence>
<evidence type="ECO:0000256" key="3">
    <source>
        <dbReference type="ARBA" id="ARBA00022741"/>
    </source>
</evidence>
<dbReference type="Proteomes" id="UP000266568">
    <property type="component" value="Unassembled WGS sequence"/>
</dbReference>
<keyword evidence="5" id="KW-0862">Zinc</keyword>
<feature type="binding site" evidence="5">
    <location>
        <begin position="107"/>
        <end position="110"/>
    </location>
    <ligand>
        <name>AMP</name>
        <dbReference type="ChEBI" id="CHEBI:456215"/>
    </ligand>
</feature>
<feature type="binding site" evidence="5">
    <location>
        <position position="175"/>
    </location>
    <ligand>
        <name>Zn(2+)</name>
        <dbReference type="ChEBI" id="CHEBI:29105"/>
        <note>structural</note>
    </ligand>
</feature>
<dbReference type="InterPro" id="IPR006259">
    <property type="entry name" value="Adenyl_kin_sub"/>
</dbReference>
<keyword evidence="5 7" id="KW-0067">ATP-binding</keyword>
<dbReference type="InterPro" id="IPR027417">
    <property type="entry name" value="P-loop_NTPase"/>
</dbReference>
<dbReference type="GO" id="GO:0005524">
    <property type="term" value="F:ATP binding"/>
    <property type="evidence" value="ECO:0007669"/>
    <property type="project" value="UniProtKB-UniRule"/>
</dbReference>
<dbReference type="SUPFAM" id="SSF52540">
    <property type="entry name" value="P-loop containing nucleoside triphosphate hydrolases"/>
    <property type="match status" value="1"/>
</dbReference>
<proteinExistence type="inferred from homology"/>
<evidence type="ECO:0000256" key="5">
    <source>
        <dbReference type="HAMAP-Rule" id="MF_00235"/>
    </source>
</evidence>
<comment type="catalytic activity">
    <reaction evidence="5 7">
        <text>AMP + ATP = 2 ADP</text>
        <dbReference type="Rhea" id="RHEA:12973"/>
        <dbReference type="ChEBI" id="CHEBI:30616"/>
        <dbReference type="ChEBI" id="CHEBI:456215"/>
        <dbReference type="ChEBI" id="CHEBI:456216"/>
        <dbReference type="EC" id="2.7.4.3"/>
    </reaction>
</comment>
<feature type="binding site" evidence="5">
    <location>
        <position position="58"/>
    </location>
    <ligand>
        <name>AMP</name>
        <dbReference type="ChEBI" id="CHEBI:456215"/>
    </ligand>
</feature>
<feature type="binding site" evidence="5">
    <location>
        <position position="114"/>
    </location>
    <ligand>
        <name>AMP</name>
        <dbReference type="ChEBI" id="CHEBI:456215"/>
    </ligand>
</feature>
<sequence>MLKDQPNGGRRADALTTKGNVAVDIILLGPPGAGKGTQAGRLVADRGMVQLSTGDMLRAAVKAGTEVGLKAKAVMDAGELVSDEIVSAIIGERLDQLGKDVGLIFDGYPRTAAQAEALDALLAARGRKLDYVIELAVDEDALVDRIVGRYTCAVCGEGYHERYKPPKVEGTCDVCGNHEFKRRPDDNAETVRTRMAEYRAKTAPILPIYDARGLVRRVDGMADIGHVTQAIEAILDGKA</sequence>
<keyword evidence="3 5" id="KW-0547">Nucleotide-binding</keyword>
<evidence type="ECO:0000256" key="1">
    <source>
        <dbReference type="ARBA" id="ARBA00022679"/>
    </source>
</evidence>
<feature type="binding site" evidence="5">
    <location>
        <position position="194"/>
    </location>
    <ligand>
        <name>AMP</name>
        <dbReference type="ChEBI" id="CHEBI:456215"/>
    </ligand>
</feature>
<keyword evidence="1 5" id="KW-0808">Transferase</keyword>
<dbReference type="PANTHER" id="PTHR23359">
    <property type="entry name" value="NUCLEOTIDE KINASE"/>
    <property type="match status" value="1"/>
</dbReference>
<dbReference type="InterPro" id="IPR007862">
    <property type="entry name" value="Adenylate_kinase_lid-dom"/>
</dbReference>
<dbReference type="Gene3D" id="3.40.50.300">
    <property type="entry name" value="P-loop containing nucleotide triphosphate hydrolases"/>
    <property type="match status" value="1"/>
</dbReference>
<dbReference type="AlphaFoldDB" id="A0A397NGX6"/>
<feature type="binding site" evidence="5">
    <location>
        <position position="152"/>
    </location>
    <ligand>
        <name>Zn(2+)</name>
        <dbReference type="ChEBI" id="CHEBI:29105"/>
        <note>structural</note>
    </ligand>
</feature>
<feature type="binding site" evidence="5">
    <location>
        <position position="222"/>
    </location>
    <ligand>
        <name>ATP</name>
        <dbReference type="ChEBI" id="CHEBI:30616"/>
    </ligand>
</feature>
<dbReference type="GO" id="GO:0004017">
    <property type="term" value="F:AMP kinase activity"/>
    <property type="evidence" value="ECO:0007669"/>
    <property type="project" value="UniProtKB-UniRule"/>
</dbReference>
<feature type="binding site" evidence="5">
    <location>
        <position position="155"/>
    </location>
    <ligand>
        <name>Zn(2+)</name>
        <dbReference type="ChEBI" id="CHEBI:29105"/>
        <note>structural</note>
    </ligand>
</feature>
<dbReference type="CDD" id="cd01428">
    <property type="entry name" value="ADK"/>
    <property type="match status" value="1"/>
</dbReference>
<protein>
    <recommendedName>
        <fullName evidence="5 7">Adenylate kinase</fullName>
        <shortName evidence="5">AK</shortName>
        <ecNumber evidence="5 7">2.7.4.3</ecNumber>
    </recommendedName>
    <alternativeName>
        <fullName evidence="5">ATP-AMP transphosphorylase</fullName>
    </alternativeName>
    <alternativeName>
        <fullName evidence="5">ATP:AMP phosphotransferase</fullName>
    </alternativeName>
    <alternativeName>
        <fullName evidence="5">Adenylate monophosphate kinase</fullName>
    </alternativeName>
</protein>
<evidence type="ECO:0000259" key="8">
    <source>
        <dbReference type="Pfam" id="PF05191"/>
    </source>
</evidence>
<comment type="caution">
    <text evidence="5">Lacks conserved residue(s) required for the propagation of feature annotation.</text>
</comment>
<dbReference type="PRINTS" id="PR00094">
    <property type="entry name" value="ADENYLTKNASE"/>
</dbReference>
<comment type="subcellular location">
    <subcellularLocation>
        <location evidence="5 7">Cytoplasm</location>
    </subcellularLocation>
</comment>
<organism evidence="9 10">
    <name type="scientific">Hephaestia caeni</name>
    <dbReference type="NCBI Taxonomy" id="645617"/>
    <lineage>
        <taxon>Bacteria</taxon>
        <taxon>Pseudomonadati</taxon>
        <taxon>Pseudomonadota</taxon>
        <taxon>Alphaproteobacteria</taxon>
        <taxon>Sphingomonadales</taxon>
        <taxon>Sphingomonadaceae</taxon>
        <taxon>Hephaestia</taxon>
    </lineage>
</organism>
<dbReference type="NCBIfam" id="TIGR01351">
    <property type="entry name" value="adk"/>
    <property type="match status" value="1"/>
</dbReference>
<evidence type="ECO:0000256" key="7">
    <source>
        <dbReference type="RuleBase" id="RU003331"/>
    </source>
</evidence>
<dbReference type="UniPathway" id="UPA00588">
    <property type="reaction ID" value="UER00649"/>
</dbReference>
<comment type="similarity">
    <text evidence="5 6">Belongs to the adenylate kinase family.</text>
</comment>
<evidence type="ECO:0000256" key="4">
    <source>
        <dbReference type="ARBA" id="ARBA00022777"/>
    </source>
</evidence>
<feature type="binding site" evidence="5">
    <location>
        <begin position="32"/>
        <end position="37"/>
    </location>
    <ligand>
        <name>ATP</name>
        <dbReference type="ChEBI" id="CHEBI:30616"/>
    </ligand>
</feature>
<feature type="binding site" evidence="5">
    <location>
        <position position="183"/>
    </location>
    <ligand>
        <name>AMP</name>
        <dbReference type="ChEBI" id="CHEBI:456215"/>
    </ligand>
</feature>
<feature type="binding site" evidence="5">
    <location>
        <position position="53"/>
    </location>
    <ligand>
        <name>AMP</name>
        <dbReference type="ChEBI" id="CHEBI:456215"/>
    </ligand>
</feature>
<dbReference type="Pfam" id="PF00406">
    <property type="entry name" value="ADK"/>
    <property type="match status" value="1"/>
</dbReference>
<reference evidence="9 10" key="1">
    <citation type="submission" date="2018-08" db="EMBL/GenBank/DDBJ databases">
        <title>Genomic Encyclopedia of Type Strains, Phase IV (KMG-IV): sequencing the most valuable type-strain genomes for metagenomic binning, comparative biology and taxonomic classification.</title>
        <authorList>
            <person name="Goeker M."/>
        </authorList>
    </citation>
    <scope>NUCLEOTIDE SEQUENCE [LARGE SCALE GENOMIC DNA]</scope>
    <source>
        <strain evidence="9 10">DSM 25527</strain>
    </source>
</reference>
<feature type="binding site" evidence="5">
    <location>
        <position position="172"/>
    </location>
    <ligand>
        <name>Zn(2+)</name>
        <dbReference type="ChEBI" id="CHEBI:29105"/>
        <note>structural</note>
    </ligand>
</feature>